<sequence length="498" mass="57152">MQFPRINFDSPLARLEDVNANQQSGYPTPTSVLDSLANGNESSFVKDFVLPTPIPEDTVLFELIELFFAHFQDSFPCFHRITIMDDLRTRKLQTESPLLLYSMCAIAARWHSNPAIKALERDWYQQAKFFYELTERYPEPGLRTLQAVICLIFHATTVGDFSAGYIYLGKAWRQACALGLNRLDAEENGTFFGPRPEPETCLEREESRRALWLLFIADRGQSWPTGWPHAIDDRHFKIDLPIAEVDFQAMTLQGTPLTRNLDTLIRSCSAPHPGDPLNMFHYLVVAHIMLGRTVEQVHSLHDPPDSPEYLQRLNHLDDQLIKFRLGLPRSALYILEAPEEARGHVIWLNTVLNTITILLHYRCAKFTTDEETNAHFLQVVIAARNTANVVKDTSRINIDLLLNPHIVALYYLAACVLLVQWRLTGDEALKSEMDLLRLVFERCQEVFAFLGLKFKLSLQRDLEKDLEGIKEMRMMGFRGLLADCSKWKYIREGLAVLC</sequence>
<proteinExistence type="predicted"/>
<evidence type="ECO:0000313" key="2">
    <source>
        <dbReference type="Proteomes" id="UP000799755"/>
    </source>
</evidence>
<comment type="caution">
    <text evidence="1">The sequence shown here is derived from an EMBL/GenBank/DDBJ whole genome shotgun (WGS) entry which is preliminary data.</text>
</comment>
<name>A0ACB6QBV3_9PLEO</name>
<keyword evidence="2" id="KW-1185">Reference proteome</keyword>
<reference evidence="1" key="1">
    <citation type="journal article" date="2020" name="Stud. Mycol.">
        <title>101 Dothideomycetes genomes: a test case for predicting lifestyles and emergence of pathogens.</title>
        <authorList>
            <person name="Haridas S."/>
            <person name="Albert R."/>
            <person name="Binder M."/>
            <person name="Bloem J."/>
            <person name="Labutti K."/>
            <person name="Salamov A."/>
            <person name="Andreopoulos B."/>
            <person name="Baker S."/>
            <person name="Barry K."/>
            <person name="Bills G."/>
            <person name="Bluhm B."/>
            <person name="Cannon C."/>
            <person name="Castanera R."/>
            <person name="Culley D."/>
            <person name="Daum C."/>
            <person name="Ezra D."/>
            <person name="Gonzalez J."/>
            <person name="Henrissat B."/>
            <person name="Kuo A."/>
            <person name="Liang C."/>
            <person name="Lipzen A."/>
            <person name="Lutzoni F."/>
            <person name="Magnuson J."/>
            <person name="Mondo S."/>
            <person name="Nolan M."/>
            <person name="Ohm R."/>
            <person name="Pangilinan J."/>
            <person name="Park H.-J."/>
            <person name="Ramirez L."/>
            <person name="Alfaro M."/>
            <person name="Sun H."/>
            <person name="Tritt A."/>
            <person name="Yoshinaga Y."/>
            <person name="Zwiers L.-H."/>
            <person name="Turgeon B."/>
            <person name="Goodwin S."/>
            <person name="Spatafora J."/>
            <person name="Crous P."/>
            <person name="Grigoriev I."/>
        </authorList>
    </citation>
    <scope>NUCLEOTIDE SEQUENCE</scope>
    <source>
        <strain evidence="1">ATCC 200398</strain>
    </source>
</reference>
<organism evidence="1 2">
    <name type="scientific">Lindgomyces ingoldianus</name>
    <dbReference type="NCBI Taxonomy" id="673940"/>
    <lineage>
        <taxon>Eukaryota</taxon>
        <taxon>Fungi</taxon>
        <taxon>Dikarya</taxon>
        <taxon>Ascomycota</taxon>
        <taxon>Pezizomycotina</taxon>
        <taxon>Dothideomycetes</taxon>
        <taxon>Pleosporomycetidae</taxon>
        <taxon>Pleosporales</taxon>
        <taxon>Lindgomycetaceae</taxon>
        <taxon>Lindgomyces</taxon>
    </lineage>
</organism>
<protein>
    <submittedName>
        <fullName evidence="1">Uncharacterized protein</fullName>
    </submittedName>
</protein>
<dbReference type="EMBL" id="MU003540">
    <property type="protein sequence ID" value="KAF2464078.1"/>
    <property type="molecule type" value="Genomic_DNA"/>
</dbReference>
<evidence type="ECO:0000313" key="1">
    <source>
        <dbReference type="EMBL" id="KAF2464078.1"/>
    </source>
</evidence>
<dbReference type="Proteomes" id="UP000799755">
    <property type="component" value="Unassembled WGS sequence"/>
</dbReference>
<gene>
    <name evidence="1" type="ORF">BDR25DRAFT_243335</name>
</gene>
<accession>A0ACB6QBV3</accession>